<keyword evidence="1" id="KW-0540">Nuclease</keyword>
<evidence type="ECO:0000259" key="4">
    <source>
        <dbReference type="SMART" id="SM00479"/>
    </source>
</evidence>
<dbReference type="InterPro" id="IPR013520">
    <property type="entry name" value="Ribonucl_H"/>
</dbReference>
<feature type="domain" description="Exonuclease" evidence="4">
    <location>
        <begin position="43"/>
        <end position="217"/>
    </location>
</feature>
<dbReference type="RefSeq" id="WP_184044357.1">
    <property type="nucleotide sequence ID" value="NZ_JACIGK010000011.1"/>
</dbReference>
<dbReference type="InterPro" id="IPR012337">
    <property type="entry name" value="RNaseH-like_sf"/>
</dbReference>
<keyword evidence="2" id="KW-0378">Hydrolase</keyword>
<dbReference type="GO" id="GO:0005829">
    <property type="term" value="C:cytosol"/>
    <property type="evidence" value="ECO:0007669"/>
    <property type="project" value="TreeGrafter"/>
</dbReference>
<dbReference type="GO" id="GO:0003887">
    <property type="term" value="F:DNA-directed DNA polymerase activity"/>
    <property type="evidence" value="ECO:0007669"/>
    <property type="project" value="UniProtKB-EC"/>
</dbReference>
<dbReference type="GO" id="GO:0008408">
    <property type="term" value="F:3'-5' exonuclease activity"/>
    <property type="evidence" value="ECO:0007669"/>
    <property type="project" value="TreeGrafter"/>
</dbReference>
<organism evidence="5 6">
    <name type="scientific">Roseospira visakhapatnamensis</name>
    <dbReference type="NCBI Taxonomy" id="390880"/>
    <lineage>
        <taxon>Bacteria</taxon>
        <taxon>Pseudomonadati</taxon>
        <taxon>Pseudomonadota</taxon>
        <taxon>Alphaproteobacteria</taxon>
        <taxon>Rhodospirillales</taxon>
        <taxon>Rhodospirillaceae</taxon>
        <taxon>Roseospira</taxon>
    </lineage>
</organism>
<accession>A0A7W6WA88</accession>
<comment type="caution">
    <text evidence="5">The sequence shown here is derived from an EMBL/GenBank/DDBJ whole genome shotgun (WGS) entry which is preliminary data.</text>
</comment>
<dbReference type="Gene3D" id="3.30.420.10">
    <property type="entry name" value="Ribonuclease H-like superfamily/Ribonuclease H"/>
    <property type="match status" value="1"/>
</dbReference>
<dbReference type="EC" id="2.7.7.7" evidence="5"/>
<dbReference type="SMART" id="SM00479">
    <property type="entry name" value="EXOIII"/>
    <property type="match status" value="1"/>
</dbReference>
<dbReference type="GO" id="GO:0003676">
    <property type="term" value="F:nucleic acid binding"/>
    <property type="evidence" value="ECO:0007669"/>
    <property type="project" value="InterPro"/>
</dbReference>
<dbReference type="PANTHER" id="PTHR30231">
    <property type="entry name" value="DNA POLYMERASE III SUBUNIT EPSILON"/>
    <property type="match status" value="1"/>
</dbReference>
<evidence type="ECO:0000256" key="2">
    <source>
        <dbReference type="ARBA" id="ARBA00022801"/>
    </source>
</evidence>
<dbReference type="SUPFAM" id="SSF53098">
    <property type="entry name" value="Ribonuclease H-like"/>
    <property type="match status" value="1"/>
</dbReference>
<evidence type="ECO:0000313" key="5">
    <source>
        <dbReference type="EMBL" id="MBB4266222.1"/>
    </source>
</evidence>
<name>A0A7W6WA88_9PROT</name>
<keyword evidence="3" id="KW-0269">Exonuclease</keyword>
<evidence type="ECO:0000313" key="6">
    <source>
        <dbReference type="Proteomes" id="UP000554286"/>
    </source>
</evidence>
<keyword evidence="6" id="KW-1185">Reference proteome</keyword>
<dbReference type="EMBL" id="JACIGK010000011">
    <property type="protein sequence ID" value="MBB4266222.1"/>
    <property type="molecule type" value="Genomic_DNA"/>
</dbReference>
<sequence length="229" mass="25764">MLRHLIGTDMARKILWLRCRPGPLKDYYAVDYPTLDTPWSAVEFLAIDLETTGLNPEQDEIISIGYAPVRRGAVVFSESGHHLARPTRPVPEESAVIHGLLDRHLQAAPPLETVLPRVLRAMTGRVPVAHFADVERGFLDAACRRLLGHPLLVPYVDTLRIEKRVLERRQDAITRGALRLNAARERYNLPRYKAHDARLDAIGAGELFLAQVAHMDTKKPPRLEEVITG</sequence>
<dbReference type="InterPro" id="IPR036397">
    <property type="entry name" value="RNaseH_sf"/>
</dbReference>
<dbReference type="AlphaFoldDB" id="A0A7W6WA88"/>
<reference evidence="5 6" key="1">
    <citation type="submission" date="2020-08" db="EMBL/GenBank/DDBJ databases">
        <title>Genome sequencing of Purple Non-Sulfur Bacteria from various extreme environments.</title>
        <authorList>
            <person name="Mayer M."/>
        </authorList>
    </citation>
    <scope>NUCLEOTIDE SEQUENCE [LARGE SCALE GENOMIC DNA]</scope>
    <source>
        <strain evidence="5 6">JA131</strain>
    </source>
</reference>
<proteinExistence type="predicted"/>
<protein>
    <submittedName>
        <fullName evidence="5">DNA polymerase-3 subunit epsilon</fullName>
        <ecNumber evidence="5">2.7.7.7</ecNumber>
    </submittedName>
</protein>
<dbReference type="Proteomes" id="UP000554286">
    <property type="component" value="Unassembled WGS sequence"/>
</dbReference>
<gene>
    <name evidence="5" type="ORF">GGD89_001851</name>
</gene>
<keyword evidence="5" id="KW-0808">Transferase</keyword>
<evidence type="ECO:0000256" key="1">
    <source>
        <dbReference type="ARBA" id="ARBA00022722"/>
    </source>
</evidence>
<dbReference type="Pfam" id="PF00929">
    <property type="entry name" value="RNase_T"/>
    <property type="match status" value="1"/>
</dbReference>
<dbReference type="PANTHER" id="PTHR30231:SF4">
    <property type="entry name" value="PROTEIN NEN2"/>
    <property type="match status" value="1"/>
</dbReference>
<evidence type="ECO:0000256" key="3">
    <source>
        <dbReference type="ARBA" id="ARBA00022839"/>
    </source>
</evidence>
<dbReference type="CDD" id="cd06127">
    <property type="entry name" value="DEDDh"/>
    <property type="match status" value="1"/>
</dbReference>
<keyword evidence="5" id="KW-0548">Nucleotidyltransferase</keyword>